<feature type="compositionally biased region" description="Polar residues" evidence="1">
    <location>
        <begin position="97"/>
        <end position="106"/>
    </location>
</feature>
<dbReference type="Proteomes" id="UP000245884">
    <property type="component" value="Unassembled WGS sequence"/>
</dbReference>
<feature type="compositionally biased region" description="Low complexity" evidence="1">
    <location>
        <begin position="405"/>
        <end position="414"/>
    </location>
</feature>
<feature type="region of interest" description="Disordered" evidence="1">
    <location>
        <begin position="1"/>
        <end position="40"/>
    </location>
</feature>
<proteinExistence type="predicted"/>
<dbReference type="AlphaFoldDB" id="A0A316UR81"/>
<feature type="compositionally biased region" description="Basic and acidic residues" evidence="1">
    <location>
        <begin position="496"/>
        <end position="511"/>
    </location>
</feature>
<feature type="compositionally biased region" description="Low complexity" evidence="1">
    <location>
        <begin position="54"/>
        <end position="84"/>
    </location>
</feature>
<feature type="region of interest" description="Disordered" evidence="1">
    <location>
        <begin position="607"/>
        <end position="647"/>
    </location>
</feature>
<dbReference type="RefSeq" id="XP_025360995.1">
    <property type="nucleotide sequence ID" value="XM_025508399.1"/>
</dbReference>
<keyword evidence="3" id="KW-1185">Reference proteome</keyword>
<dbReference type="GeneID" id="37030222"/>
<protein>
    <submittedName>
        <fullName evidence="2">Uncharacterized protein</fullName>
    </submittedName>
</protein>
<feature type="compositionally biased region" description="Basic and acidic residues" evidence="1">
    <location>
        <begin position="529"/>
        <end position="538"/>
    </location>
</feature>
<evidence type="ECO:0000313" key="2">
    <source>
        <dbReference type="EMBL" id="PWN26383.1"/>
    </source>
</evidence>
<sequence length="790" mass="83336">MSTTEVQSFRSRGHHVGVLAHPPQLPVTRSAPAQPPSARVRPLVSGLAALALYGSSPRGSPSSSAPGSPSFPLAPADDLPDVPAMGPDDVPDEVMDSGSSDTSTPISRSTTSGAARRRRRRRMLSSSSQSPPPRDDREDKASIAAAEVQGIIEAIDVHTMSSAIKAALRSCSSVGFLSGGPFGHTPLSAADLAHAHVALHVVILKRWLCSRGGKKQRTAVDLMAYARALTVDEHSFWPLSRCPSLAPLFTMQRLLMYGTGVSAQFSSSWLTTTVASQPFRLRLTDRTLANGPATLTLESAPEKLGLPAAEQASAALNRFKIIVWQDRRRVAAYQPAGMVVDDEWERLFALVAEVASAEKVGDFEPAYTEVQHEEVRLLGGLATRLIDAQPPADPFLAPAIPPASPAKSAAQSMPTTPPLASPSGTTKDAAPGRATTPRLPATPVIAATSTAADATTSGKDASNAGSVPTSSPLTPAPAAAEDIVPAPSRPTTSRPVEPRRKLPRVAKDKNARQARLSRLSPVLSSETIAQKEQKHTAEPVEPVEQGATREESEDDAALALVALQSFFSAQGDIDPLNVNDEAGPALPCAADAAADAEEADITRDYLAEEDSDEESSPNLPRHSTSTAPSSSPRAAARPRRKQARESVAQAKAAHHAWWIVDELRVKLHLKRTTAAVTAARKSFLDALAQDGLGLGDAAVQRIKKRVQEGEMAEAIVAEICGAVYLAKKHMLGRAMEDCVTGVALERLIRGLADIQHAEGFLARLSCPAHLSPYVAAGGAAVEGEARSRCA</sequence>
<organism evidence="2 3">
    <name type="scientific">Jaminaea rosea</name>
    <dbReference type="NCBI Taxonomy" id="1569628"/>
    <lineage>
        <taxon>Eukaryota</taxon>
        <taxon>Fungi</taxon>
        <taxon>Dikarya</taxon>
        <taxon>Basidiomycota</taxon>
        <taxon>Ustilaginomycotina</taxon>
        <taxon>Exobasidiomycetes</taxon>
        <taxon>Microstromatales</taxon>
        <taxon>Microstromatales incertae sedis</taxon>
        <taxon>Jaminaea</taxon>
    </lineage>
</organism>
<feature type="region of interest" description="Disordered" evidence="1">
    <location>
        <begin position="53"/>
        <end position="141"/>
    </location>
</feature>
<evidence type="ECO:0000256" key="1">
    <source>
        <dbReference type="SAM" id="MobiDB-lite"/>
    </source>
</evidence>
<gene>
    <name evidence="2" type="ORF">BDZ90DRAFT_261691</name>
</gene>
<feature type="compositionally biased region" description="Polar residues" evidence="1">
    <location>
        <begin position="1"/>
        <end position="10"/>
    </location>
</feature>
<reference evidence="2 3" key="1">
    <citation type="journal article" date="2018" name="Mol. Biol. Evol.">
        <title>Broad Genomic Sampling Reveals a Smut Pathogenic Ancestry of the Fungal Clade Ustilaginomycotina.</title>
        <authorList>
            <person name="Kijpornyongpan T."/>
            <person name="Mondo S.J."/>
            <person name="Barry K."/>
            <person name="Sandor L."/>
            <person name="Lee J."/>
            <person name="Lipzen A."/>
            <person name="Pangilinan J."/>
            <person name="LaButti K."/>
            <person name="Hainaut M."/>
            <person name="Henrissat B."/>
            <person name="Grigoriev I.V."/>
            <person name="Spatafora J.W."/>
            <person name="Aime M.C."/>
        </authorList>
    </citation>
    <scope>NUCLEOTIDE SEQUENCE [LARGE SCALE GENOMIC DNA]</scope>
    <source>
        <strain evidence="2 3">MCA 5214</strain>
    </source>
</reference>
<feature type="compositionally biased region" description="Low complexity" evidence="1">
    <location>
        <begin position="446"/>
        <end position="480"/>
    </location>
</feature>
<evidence type="ECO:0000313" key="3">
    <source>
        <dbReference type="Proteomes" id="UP000245884"/>
    </source>
</evidence>
<dbReference type="EMBL" id="KZ819672">
    <property type="protein sequence ID" value="PWN26383.1"/>
    <property type="molecule type" value="Genomic_DNA"/>
</dbReference>
<feature type="compositionally biased region" description="Low complexity" evidence="1">
    <location>
        <begin position="620"/>
        <end position="635"/>
    </location>
</feature>
<accession>A0A316UR81</accession>
<name>A0A316UR81_9BASI</name>
<feature type="region of interest" description="Disordered" evidence="1">
    <location>
        <begin position="393"/>
        <end position="553"/>
    </location>
</feature>